<keyword evidence="2" id="KW-1185">Reference proteome</keyword>
<protein>
    <submittedName>
        <fullName evidence="1">Uncharacterized protein</fullName>
    </submittedName>
</protein>
<comment type="caution">
    <text evidence="1">The sequence shown here is derived from an EMBL/GenBank/DDBJ whole genome shotgun (WGS) entry which is preliminary data.</text>
</comment>
<accession>A0AAW0C5Z8</accession>
<proteinExistence type="predicted"/>
<reference evidence="1 2" key="1">
    <citation type="submission" date="2024-01" db="EMBL/GenBank/DDBJ databases">
        <title>A draft genome for a cacao thread blight-causing isolate of Paramarasmius palmivorus.</title>
        <authorList>
            <person name="Baruah I.K."/>
            <person name="Bukari Y."/>
            <person name="Amoako-Attah I."/>
            <person name="Meinhardt L.W."/>
            <person name="Bailey B.A."/>
            <person name="Cohen S.P."/>
        </authorList>
    </citation>
    <scope>NUCLEOTIDE SEQUENCE [LARGE SCALE GENOMIC DNA]</scope>
    <source>
        <strain evidence="1 2">GH-12</strain>
    </source>
</reference>
<sequence length="125" mass="13963">MPRIGFSGLLRTGHSKSPRHFRFLRHSENLISKYPDTNVYDERTLIGRYLATIPSAETELANFSIQMADFNALTGGKGYNGAVMMHITETGHRFELVRGGIAFGTAAARAYKDEAFLDYASEAWN</sequence>
<name>A0AAW0C5Z8_9AGAR</name>
<organism evidence="1 2">
    <name type="scientific">Paramarasmius palmivorus</name>
    <dbReference type="NCBI Taxonomy" id="297713"/>
    <lineage>
        <taxon>Eukaryota</taxon>
        <taxon>Fungi</taxon>
        <taxon>Dikarya</taxon>
        <taxon>Basidiomycota</taxon>
        <taxon>Agaricomycotina</taxon>
        <taxon>Agaricomycetes</taxon>
        <taxon>Agaricomycetidae</taxon>
        <taxon>Agaricales</taxon>
        <taxon>Marasmiineae</taxon>
        <taxon>Marasmiaceae</taxon>
        <taxon>Paramarasmius</taxon>
    </lineage>
</organism>
<dbReference type="EMBL" id="JAYKXP010000055">
    <property type="protein sequence ID" value="KAK7034774.1"/>
    <property type="molecule type" value="Genomic_DNA"/>
</dbReference>
<gene>
    <name evidence="1" type="ORF">VNI00_012181</name>
</gene>
<evidence type="ECO:0000313" key="2">
    <source>
        <dbReference type="Proteomes" id="UP001383192"/>
    </source>
</evidence>
<evidence type="ECO:0000313" key="1">
    <source>
        <dbReference type="EMBL" id="KAK7034774.1"/>
    </source>
</evidence>
<dbReference type="Proteomes" id="UP001383192">
    <property type="component" value="Unassembled WGS sequence"/>
</dbReference>
<dbReference type="AlphaFoldDB" id="A0AAW0C5Z8"/>